<feature type="compositionally biased region" description="Basic and acidic residues" evidence="1">
    <location>
        <begin position="1"/>
        <end position="10"/>
    </location>
</feature>
<organism evidence="2">
    <name type="scientific">Hyperionvirus sp</name>
    <dbReference type="NCBI Taxonomy" id="2487770"/>
    <lineage>
        <taxon>Viruses</taxon>
        <taxon>Varidnaviria</taxon>
        <taxon>Bamfordvirae</taxon>
        <taxon>Nucleocytoviricota</taxon>
        <taxon>Megaviricetes</taxon>
        <taxon>Imitervirales</taxon>
        <taxon>Mimiviridae</taxon>
        <taxon>Klosneuvirinae</taxon>
    </lineage>
</organism>
<proteinExistence type="predicted"/>
<gene>
    <name evidence="2" type="ORF">Hyperionvirus9_56</name>
</gene>
<feature type="region of interest" description="Disordered" evidence="1">
    <location>
        <begin position="1"/>
        <end position="30"/>
    </location>
</feature>
<evidence type="ECO:0000256" key="1">
    <source>
        <dbReference type="SAM" id="MobiDB-lite"/>
    </source>
</evidence>
<name>A0A3G5AE41_9VIRU</name>
<evidence type="ECO:0000313" key="2">
    <source>
        <dbReference type="EMBL" id="AYV83639.1"/>
    </source>
</evidence>
<protein>
    <submittedName>
        <fullName evidence="2">Uncharacterized protein</fullName>
    </submittedName>
</protein>
<sequence>MGKKDAKNDAVDELLEASSQSSGDCNKKKKRCGCVEPKSFKRNCCNGNNCCGNVACVVAACDACEQACLNNTLNLIVTNRRFIPLSQPGTSSLAATGSAYVTLNYYVQIPKGDCPTGPMSAEWSIPSVIANNFAAANISSLIGSGETTVTIKNILNIETTAPVFNIAKSPATQNNGFGAFGNCVCSSTSLQYTITVVFTVGASSCATVTGTVTVQNSACQFILLAPVTGEALAFSINNCGTVSINILNEDGTFVLDPCGNPRALSPAVKLDFYQSCGENRYFAVVDSSGLNL</sequence>
<accession>A0A3G5AE41</accession>
<dbReference type="EMBL" id="MK072391">
    <property type="protein sequence ID" value="AYV83639.1"/>
    <property type="molecule type" value="Genomic_DNA"/>
</dbReference>
<reference evidence="2" key="1">
    <citation type="submission" date="2018-10" db="EMBL/GenBank/DDBJ databases">
        <title>Hidden diversity of soil giant viruses.</title>
        <authorList>
            <person name="Schulz F."/>
            <person name="Alteio L."/>
            <person name="Goudeau D."/>
            <person name="Ryan E.M."/>
            <person name="Malmstrom R.R."/>
            <person name="Blanchard J."/>
            <person name="Woyke T."/>
        </authorList>
    </citation>
    <scope>NUCLEOTIDE SEQUENCE</scope>
    <source>
        <strain evidence="2">HYV1</strain>
    </source>
</reference>